<dbReference type="InterPro" id="IPR024535">
    <property type="entry name" value="RHGA/B-epi-like_pectate_lyase"/>
</dbReference>
<dbReference type="Gene3D" id="2.160.20.10">
    <property type="entry name" value="Single-stranded right-handed beta-helix, Pectin lyase-like"/>
    <property type="match status" value="1"/>
</dbReference>
<evidence type="ECO:0000259" key="1">
    <source>
        <dbReference type="Pfam" id="PF12708"/>
    </source>
</evidence>
<comment type="caution">
    <text evidence="2">The sequence shown here is derived from an EMBL/GenBank/DDBJ whole genome shotgun (WGS) entry which is preliminary data.</text>
</comment>
<dbReference type="RefSeq" id="WP_141916380.1">
    <property type="nucleotide sequence ID" value="NZ_BAAAYS010000014.1"/>
</dbReference>
<keyword evidence="3" id="KW-1185">Reference proteome</keyword>
<evidence type="ECO:0000313" key="3">
    <source>
        <dbReference type="Proteomes" id="UP000318331"/>
    </source>
</evidence>
<sequence>MENFYSRYTFTPEITSLGSGYALTNPGVSTLFTTVEPMTGTTIARVQFTANTTEPGIGFSIEELARNTQYTLIAYARLTTAITGRSITARGRVGSIWDRADTPLPLTTSWQRITLTKTTPTAFRNYAADGSQQSPFWNITGPYTGLFFDAVRTGDEIEVKLLSVIAGGTAPTATITQIPSAYTRNVVTDYGAVGDGVHDDSDALEKALNLGGALATVVFPPGTYRIKRQLTWDPYSAQLHGTGASIWCDLNTATPEATTPATKAAGTATNRDSYAIRVVSSAPFRNGSTAHNRLVHSGGIRFFARNRSCNGLLLEGKIGESQSVNGTFERGRRKDAHLTFNNLVFEGFNIAHCISSYTFMTGFRDCTFRDNNTAAYLPAAEMGAVSYTESGVPITKASAPTRHVDRGERIFYDNCDFVNNNRFSWLIHLAAGETFQFMNCSFDWFGMLLRAENGAKINIANSHIESPGDGQMLRGSRHPNSTDNSEVITYVNQSNTGDPTDADDSAFINKCFASVHSNASVNISQTVMTVNYVDEPPHIPNPVPFLFYISPLGSVSLDQCSLHTPAVEAFSTGGGRISITNPRFATESYDIPLLGRNPQHDLMPQGTHRITNSTTSFPALSGWTAINASVTGVESKNSREIKITQTAAGDFSAALVIPVTGVGRITGFSFDVEGDDILGRPHIDFNDARGNTIGRLFEENKKAYLTTTATTSSWGVTVSTTRTHYRLVRHNDHQGVDWSYQLGWNPQAVRNIRIVLPCRNTVTTEGGTTKTDYSGSAGTSFTISNMRVNTYG</sequence>
<reference evidence="2 3" key="1">
    <citation type="submission" date="2019-06" db="EMBL/GenBank/DDBJ databases">
        <title>Sequencing the genomes of 1000 actinobacteria strains.</title>
        <authorList>
            <person name="Klenk H.-P."/>
        </authorList>
    </citation>
    <scope>NUCLEOTIDE SEQUENCE [LARGE SCALE GENOMIC DNA]</scope>
    <source>
        <strain evidence="2 3">DSM 18031</strain>
    </source>
</reference>
<keyword evidence="2" id="KW-0456">Lyase</keyword>
<dbReference type="Proteomes" id="UP000318331">
    <property type="component" value="Unassembled WGS sequence"/>
</dbReference>
<dbReference type="Pfam" id="PF12708">
    <property type="entry name" value="Pect-lyase_RHGA_epim"/>
    <property type="match status" value="1"/>
</dbReference>
<gene>
    <name evidence="2" type="ORF">FB466_1061</name>
</gene>
<dbReference type="EMBL" id="VFPN01000001">
    <property type="protein sequence ID" value="TQM66227.1"/>
    <property type="molecule type" value="Genomic_DNA"/>
</dbReference>
<dbReference type="OrthoDB" id="4595319at2"/>
<proteinExistence type="predicted"/>
<name>A0A543I6N2_9MICO</name>
<dbReference type="GO" id="GO:0016829">
    <property type="term" value="F:lyase activity"/>
    <property type="evidence" value="ECO:0007669"/>
    <property type="project" value="UniProtKB-KW"/>
</dbReference>
<organism evidence="2 3">
    <name type="scientific">Klugiella xanthotipulae</name>
    <dbReference type="NCBI Taxonomy" id="244735"/>
    <lineage>
        <taxon>Bacteria</taxon>
        <taxon>Bacillati</taxon>
        <taxon>Actinomycetota</taxon>
        <taxon>Actinomycetes</taxon>
        <taxon>Micrococcales</taxon>
        <taxon>Microbacteriaceae</taxon>
        <taxon>Klugiella</taxon>
    </lineage>
</organism>
<evidence type="ECO:0000313" key="2">
    <source>
        <dbReference type="EMBL" id="TQM66227.1"/>
    </source>
</evidence>
<accession>A0A543I6N2</accession>
<protein>
    <submittedName>
        <fullName evidence="2">Pectate lyase-like protein</fullName>
    </submittedName>
</protein>
<feature type="domain" description="Rhamnogalacturonase A/B/Epimerase-like pectate lyase" evidence="1">
    <location>
        <begin position="184"/>
        <end position="377"/>
    </location>
</feature>
<dbReference type="InterPro" id="IPR011050">
    <property type="entry name" value="Pectin_lyase_fold/virulence"/>
</dbReference>
<dbReference type="SUPFAM" id="SSF51126">
    <property type="entry name" value="Pectin lyase-like"/>
    <property type="match status" value="1"/>
</dbReference>
<dbReference type="InterPro" id="IPR012334">
    <property type="entry name" value="Pectin_lyas_fold"/>
</dbReference>
<dbReference type="AlphaFoldDB" id="A0A543I6N2"/>